<dbReference type="AlphaFoldDB" id="A0A0C7L1Z3"/>
<dbReference type="SUPFAM" id="SSF47598">
    <property type="entry name" value="Ribbon-helix-helix"/>
    <property type="match status" value="1"/>
</dbReference>
<dbReference type="InterPro" id="IPR045944">
    <property type="entry name" value="DUF6364"/>
</dbReference>
<sequence>MYMSKKKLTLSIDEKLIRTIKHIAVDNETNISEMFEDYIRAINKNKNTLRAIQDMTK</sequence>
<accession>A0A0C7L1Z3</accession>
<dbReference type="InterPro" id="IPR010985">
    <property type="entry name" value="Ribbon_hlx_hlx"/>
</dbReference>
<dbReference type="Proteomes" id="UP000049127">
    <property type="component" value="Unassembled WGS sequence"/>
</dbReference>
<name>A0A0C7L1Z3_PARSO</name>
<gene>
    <name evidence="1" type="ORF">R28058_35081</name>
</gene>
<evidence type="ECO:0000313" key="1">
    <source>
        <dbReference type="EMBL" id="CEP41417.1"/>
    </source>
</evidence>
<dbReference type="Pfam" id="PF19891">
    <property type="entry name" value="DUF6364"/>
    <property type="match status" value="1"/>
</dbReference>
<proteinExistence type="predicted"/>
<organism evidence="1 2">
    <name type="scientific">Paraclostridium sordellii</name>
    <name type="common">Clostridium sordellii</name>
    <dbReference type="NCBI Taxonomy" id="1505"/>
    <lineage>
        <taxon>Bacteria</taxon>
        <taxon>Bacillati</taxon>
        <taxon>Bacillota</taxon>
        <taxon>Clostridia</taxon>
        <taxon>Peptostreptococcales</taxon>
        <taxon>Peptostreptococcaceae</taxon>
        <taxon>Paraclostridium</taxon>
    </lineage>
</organism>
<evidence type="ECO:0000313" key="2">
    <source>
        <dbReference type="Proteomes" id="UP000049127"/>
    </source>
</evidence>
<dbReference type="EMBL" id="CEKZ01000008">
    <property type="protein sequence ID" value="CEP41417.1"/>
    <property type="molecule type" value="Genomic_DNA"/>
</dbReference>
<protein>
    <submittedName>
        <fullName evidence="1">Uncharacterized protein</fullName>
    </submittedName>
</protein>
<dbReference type="GO" id="GO:0006355">
    <property type="term" value="P:regulation of DNA-templated transcription"/>
    <property type="evidence" value="ECO:0007669"/>
    <property type="project" value="InterPro"/>
</dbReference>
<reference evidence="1 2" key="1">
    <citation type="submission" date="2015-01" db="EMBL/GenBank/DDBJ databases">
        <authorList>
            <person name="Aslett A.Martin."/>
            <person name="De Silva Nishadi"/>
        </authorList>
    </citation>
    <scope>NUCLEOTIDE SEQUENCE [LARGE SCALE GENOMIC DNA]</scope>
    <source>
        <strain evidence="1 2">R28058</strain>
    </source>
</reference>